<name>A0A4Q4KQB2_9FLAO</name>
<dbReference type="PROSITE" id="PS51257">
    <property type="entry name" value="PROKAR_LIPOPROTEIN"/>
    <property type="match status" value="1"/>
</dbReference>
<protein>
    <submittedName>
        <fullName evidence="5">Efflux RND transporter periplasmic adaptor subunit</fullName>
    </submittedName>
</protein>
<keyword evidence="3" id="KW-0732">Signal</keyword>
<dbReference type="Gene3D" id="2.40.50.100">
    <property type="match status" value="1"/>
</dbReference>
<keyword evidence="2" id="KW-0813">Transport</keyword>
<reference evidence="5 6" key="1">
    <citation type="submission" date="2019-02" db="EMBL/GenBank/DDBJ databases">
        <title>Genome sequence of the sea-ice species Brumimicrobium glaciale.</title>
        <authorList>
            <person name="Bowman J.P."/>
        </authorList>
    </citation>
    <scope>NUCLEOTIDE SEQUENCE [LARGE SCALE GENOMIC DNA]</scope>
    <source>
        <strain evidence="5 6">IC156</strain>
    </source>
</reference>
<comment type="similarity">
    <text evidence="1">Belongs to the membrane fusion protein (MFP) (TC 8.A.1) family.</text>
</comment>
<evidence type="ECO:0000313" key="6">
    <source>
        <dbReference type="Proteomes" id="UP000293952"/>
    </source>
</evidence>
<dbReference type="GO" id="GO:0016020">
    <property type="term" value="C:membrane"/>
    <property type="evidence" value="ECO:0007669"/>
    <property type="project" value="InterPro"/>
</dbReference>
<dbReference type="InterPro" id="IPR006143">
    <property type="entry name" value="RND_pump_MFP"/>
</dbReference>
<feature type="domain" description="CzcB-like C-terminal circularly permuted SH3-like" evidence="4">
    <location>
        <begin position="425"/>
        <end position="485"/>
    </location>
</feature>
<evidence type="ECO:0000256" key="1">
    <source>
        <dbReference type="ARBA" id="ARBA00009477"/>
    </source>
</evidence>
<dbReference type="SUPFAM" id="SSF111369">
    <property type="entry name" value="HlyD-like secretion proteins"/>
    <property type="match status" value="1"/>
</dbReference>
<dbReference type="GO" id="GO:0022857">
    <property type="term" value="F:transmembrane transporter activity"/>
    <property type="evidence" value="ECO:0007669"/>
    <property type="project" value="InterPro"/>
</dbReference>
<dbReference type="AlphaFoldDB" id="A0A4Q4KQB2"/>
<dbReference type="Pfam" id="PF25975">
    <property type="entry name" value="CzcB_C"/>
    <property type="match status" value="1"/>
</dbReference>
<accession>A0A4Q4KQB2</accession>
<organism evidence="5 6">
    <name type="scientific">Brumimicrobium glaciale</name>
    <dbReference type="NCBI Taxonomy" id="200475"/>
    <lineage>
        <taxon>Bacteria</taxon>
        <taxon>Pseudomonadati</taxon>
        <taxon>Bacteroidota</taxon>
        <taxon>Flavobacteriia</taxon>
        <taxon>Flavobacteriales</taxon>
        <taxon>Crocinitomicaceae</taxon>
        <taxon>Brumimicrobium</taxon>
    </lineage>
</organism>
<evidence type="ECO:0000259" key="4">
    <source>
        <dbReference type="Pfam" id="PF25975"/>
    </source>
</evidence>
<evidence type="ECO:0000256" key="2">
    <source>
        <dbReference type="ARBA" id="ARBA00022448"/>
    </source>
</evidence>
<evidence type="ECO:0000313" key="5">
    <source>
        <dbReference type="EMBL" id="RYM35710.1"/>
    </source>
</evidence>
<evidence type="ECO:0000256" key="3">
    <source>
        <dbReference type="SAM" id="SignalP"/>
    </source>
</evidence>
<dbReference type="NCBIfam" id="TIGR01730">
    <property type="entry name" value="RND_mfp"/>
    <property type="match status" value="1"/>
</dbReference>
<feature type="signal peptide" evidence="3">
    <location>
        <begin position="1"/>
        <end position="18"/>
    </location>
</feature>
<dbReference type="PANTHER" id="PTHR30097:SF4">
    <property type="entry name" value="SLR6042 PROTEIN"/>
    <property type="match status" value="1"/>
</dbReference>
<dbReference type="GO" id="GO:0030313">
    <property type="term" value="C:cell envelope"/>
    <property type="evidence" value="ECO:0007669"/>
    <property type="project" value="TreeGrafter"/>
</dbReference>
<dbReference type="GO" id="GO:0015679">
    <property type="term" value="P:plasma membrane copper ion transport"/>
    <property type="evidence" value="ECO:0007669"/>
    <property type="project" value="TreeGrafter"/>
</dbReference>
<dbReference type="OrthoDB" id="9809068at2"/>
<proteinExistence type="inferred from homology"/>
<dbReference type="PANTHER" id="PTHR30097">
    <property type="entry name" value="CATION EFFLUX SYSTEM PROTEIN CUSB"/>
    <property type="match status" value="1"/>
</dbReference>
<dbReference type="InterPro" id="IPR058649">
    <property type="entry name" value="CzcB_C"/>
</dbReference>
<dbReference type="EMBL" id="SETE01000001">
    <property type="protein sequence ID" value="RYM35710.1"/>
    <property type="molecule type" value="Genomic_DNA"/>
</dbReference>
<keyword evidence="6" id="KW-1185">Reference proteome</keyword>
<dbReference type="RefSeq" id="WP_130092077.1">
    <property type="nucleotide sequence ID" value="NZ_SETE01000001.1"/>
</dbReference>
<dbReference type="Gene3D" id="2.40.420.20">
    <property type="match status" value="1"/>
</dbReference>
<dbReference type="InterPro" id="IPR051909">
    <property type="entry name" value="MFP_Cation_Efflux"/>
</dbReference>
<dbReference type="Proteomes" id="UP000293952">
    <property type="component" value="Unassembled WGS sequence"/>
</dbReference>
<sequence length="500" mass="53915">MKIASIMMVFLAFLFVGCSDKNENSQSQEATSSLEPLAYTIYSEKTELFVEFKPLVVGSTSTFAAHFTILGENFLPLTAGKVTVSLVMGENGIRNSAESASSPGIFRLALKPKTEGDGKLIFDIETEDFTDQIIIDNISVYSNEQAALDNQEVIESGDDITYLKEQAWKVEFANAPVLKTPFSNVIKTSGQILSAPGDEIIITANASGSVMFASNKTIVGSEVKVGTNLFTVSGGNISTGTIDANFKEAKANYDKAKADFERASELVKSNIISQKEYLQAKVDFENTQTVYNTLAKNYSAKGLAIESPMAGFVKNILISDGQFVEAGTPLAVISKNEKLVLKANVSQLYFNKLPTISSANFKLVGVDDVFETQKLNGKLISYGKSVSDKSPFIPITFEIDNIGNIIPGSVAEVFLKSTPIPNALVIPTSALMEEQGSFYVYVQVGGESFQKREVKLGSTDSINVQLLSGVTEGERVVTKGAYQIKLSAASGELPAHGHEH</sequence>
<gene>
    <name evidence="5" type="ORF">ERX46_01575</name>
</gene>
<comment type="caution">
    <text evidence="5">The sequence shown here is derived from an EMBL/GenBank/DDBJ whole genome shotgun (WGS) entry which is preliminary data.</text>
</comment>
<feature type="chain" id="PRO_5020557742" evidence="3">
    <location>
        <begin position="19"/>
        <end position="500"/>
    </location>
</feature>
<dbReference type="GO" id="GO:0060003">
    <property type="term" value="P:copper ion export"/>
    <property type="evidence" value="ECO:0007669"/>
    <property type="project" value="TreeGrafter"/>
</dbReference>
<dbReference type="FunFam" id="2.40.420.20:FF:000006">
    <property type="entry name" value="RND family efflux transporter MFP subunit"/>
    <property type="match status" value="1"/>
</dbReference>
<dbReference type="Gene3D" id="1.10.287.470">
    <property type="entry name" value="Helix hairpin bin"/>
    <property type="match status" value="1"/>
</dbReference>